<evidence type="ECO:0000256" key="1">
    <source>
        <dbReference type="ARBA" id="ARBA00010928"/>
    </source>
</evidence>
<dbReference type="SUPFAM" id="SSF55347">
    <property type="entry name" value="Glyceraldehyde-3-phosphate dehydrogenase-like, C-terminal domain"/>
    <property type="match status" value="1"/>
</dbReference>
<dbReference type="Proteomes" id="UP001596353">
    <property type="component" value="Unassembled WGS sequence"/>
</dbReference>
<comment type="caution">
    <text evidence="5">The sequence shown here is derived from an EMBL/GenBank/DDBJ whole genome shotgun (WGS) entry which is preliminary data.</text>
</comment>
<sequence>MTHLRWGVLGASNFARQHMAPAIHAARGAEFSALATSSAAKAEGFRDFAPGLRVHDSYEALLADVQVDAVYIPLPNHLHVAWTIKALEAGKHVLCEKPLGLKAADFEPVIAARDRTGLFCAEAFMITHHPQMRRARDLLKEGALGNLRHVNVTFSYYNDDLGNIRNQPDAGGGALPDIGVYACGAARFITGAEPREISYAGIEFQHGVDTTARIAGDFGDFTYGAIVSTRMAPRQEIVLHGDKGILRLSCPFNAGVFNQAELHLETSASSITVERFPAVNHYVLQVEAFGRSVLEGAEYPCSLEFSQGTQRMIDMIYAAGRA</sequence>
<dbReference type="Pfam" id="PF22725">
    <property type="entry name" value="GFO_IDH_MocA_C3"/>
    <property type="match status" value="1"/>
</dbReference>
<gene>
    <name evidence="5" type="ORF">ACFQFQ_13525</name>
</gene>
<proteinExistence type="inferred from homology"/>
<dbReference type="Gene3D" id="3.30.360.10">
    <property type="entry name" value="Dihydrodipicolinate Reductase, domain 2"/>
    <property type="match status" value="1"/>
</dbReference>
<reference evidence="6" key="1">
    <citation type="journal article" date="2019" name="Int. J. Syst. Evol. Microbiol.">
        <title>The Global Catalogue of Microorganisms (GCM) 10K type strain sequencing project: providing services to taxonomists for standard genome sequencing and annotation.</title>
        <authorList>
            <consortium name="The Broad Institute Genomics Platform"/>
            <consortium name="The Broad Institute Genome Sequencing Center for Infectious Disease"/>
            <person name="Wu L."/>
            <person name="Ma J."/>
        </authorList>
    </citation>
    <scope>NUCLEOTIDE SEQUENCE [LARGE SCALE GENOMIC DNA]</scope>
    <source>
        <strain evidence="6">CCUG 66188</strain>
    </source>
</reference>
<dbReference type="PANTHER" id="PTHR22604:SF105">
    <property type="entry name" value="TRANS-1,2-DIHYDROBENZENE-1,2-DIOL DEHYDROGENASE"/>
    <property type="match status" value="1"/>
</dbReference>
<dbReference type="InterPro" id="IPR000683">
    <property type="entry name" value="Gfo/Idh/MocA-like_OxRdtase_N"/>
</dbReference>
<dbReference type="Gene3D" id="3.40.50.720">
    <property type="entry name" value="NAD(P)-binding Rossmann-like Domain"/>
    <property type="match status" value="1"/>
</dbReference>
<dbReference type="Pfam" id="PF01408">
    <property type="entry name" value="GFO_IDH_MocA"/>
    <property type="match status" value="1"/>
</dbReference>
<dbReference type="PANTHER" id="PTHR22604">
    <property type="entry name" value="OXIDOREDUCTASES"/>
    <property type="match status" value="1"/>
</dbReference>
<keyword evidence="6" id="KW-1185">Reference proteome</keyword>
<dbReference type="InterPro" id="IPR055170">
    <property type="entry name" value="GFO_IDH_MocA-like_dom"/>
</dbReference>
<evidence type="ECO:0000313" key="6">
    <source>
        <dbReference type="Proteomes" id="UP001596353"/>
    </source>
</evidence>
<dbReference type="InterPro" id="IPR050984">
    <property type="entry name" value="Gfo/Idh/MocA_domain"/>
</dbReference>
<dbReference type="EMBL" id="JBHSWG010000001">
    <property type="protein sequence ID" value="MFC6760277.1"/>
    <property type="molecule type" value="Genomic_DNA"/>
</dbReference>
<dbReference type="SUPFAM" id="SSF51735">
    <property type="entry name" value="NAD(P)-binding Rossmann-fold domains"/>
    <property type="match status" value="1"/>
</dbReference>
<organism evidence="5 6">
    <name type="scientific">Sulfitobacter porphyrae</name>
    <dbReference type="NCBI Taxonomy" id="1246864"/>
    <lineage>
        <taxon>Bacteria</taxon>
        <taxon>Pseudomonadati</taxon>
        <taxon>Pseudomonadota</taxon>
        <taxon>Alphaproteobacteria</taxon>
        <taxon>Rhodobacterales</taxon>
        <taxon>Roseobacteraceae</taxon>
        <taxon>Sulfitobacter</taxon>
    </lineage>
</organism>
<accession>A0ABW2B3X8</accession>
<protein>
    <submittedName>
        <fullName evidence="5">Gfo/Idh/MocA family protein</fullName>
    </submittedName>
</protein>
<evidence type="ECO:0000259" key="3">
    <source>
        <dbReference type="Pfam" id="PF01408"/>
    </source>
</evidence>
<keyword evidence="2" id="KW-0560">Oxidoreductase</keyword>
<evidence type="ECO:0000256" key="2">
    <source>
        <dbReference type="ARBA" id="ARBA00023002"/>
    </source>
</evidence>
<name>A0ABW2B3X8_9RHOB</name>
<comment type="similarity">
    <text evidence="1">Belongs to the Gfo/Idh/MocA family.</text>
</comment>
<feature type="domain" description="Gfo/Idh/MocA-like oxidoreductase N-terminal" evidence="3">
    <location>
        <begin position="4"/>
        <end position="120"/>
    </location>
</feature>
<evidence type="ECO:0000313" key="5">
    <source>
        <dbReference type="EMBL" id="MFC6760277.1"/>
    </source>
</evidence>
<feature type="domain" description="GFO/IDH/MocA-like oxidoreductase" evidence="4">
    <location>
        <begin position="132"/>
        <end position="246"/>
    </location>
</feature>
<dbReference type="InterPro" id="IPR036291">
    <property type="entry name" value="NAD(P)-bd_dom_sf"/>
</dbReference>
<evidence type="ECO:0000259" key="4">
    <source>
        <dbReference type="Pfam" id="PF22725"/>
    </source>
</evidence>